<proteinExistence type="predicted"/>
<reference evidence="3" key="1">
    <citation type="journal article" date="2020" name="Fungal Divers.">
        <title>Resolving the Mortierellaceae phylogeny through synthesis of multi-gene phylogenetics and phylogenomics.</title>
        <authorList>
            <person name="Vandepol N."/>
            <person name="Liber J."/>
            <person name="Desiro A."/>
            <person name="Na H."/>
            <person name="Kennedy M."/>
            <person name="Barry K."/>
            <person name="Grigoriev I.V."/>
            <person name="Miller A.N."/>
            <person name="O'Donnell K."/>
            <person name="Stajich J.E."/>
            <person name="Bonito G."/>
        </authorList>
    </citation>
    <scope>NUCLEOTIDE SEQUENCE</scope>
    <source>
        <strain evidence="3">NRRL 6426</strain>
    </source>
</reference>
<feature type="domain" description="PA14" evidence="2">
    <location>
        <begin position="256"/>
        <end position="490"/>
    </location>
</feature>
<comment type="caution">
    <text evidence="3">The sequence shown here is derived from an EMBL/GenBank/DDBJ whole genome shotgun (WGS) entry which is preliminary data.</text>
</comment>
<feature type="region of interest" description="Disordered" evidence="1">
    <location>
        <begin position="1"/>
        <end position="52"/>
    </location>
</feature>
<feature type="compositionally biased region" description="Low complexity" evidence="1">
    <location>
        <begin position="194"/>
        <end position="215"/>
    </location>
</feature>
<gene>
    <name evidence="3" type="ORF">BG015_001693</name>
</gene>
<feature type="region of interest" description="Disordered" evidence="1">
    <location>
        <begin position="151"/>
        <end position="253"/>
    </location>
</feature>
<protein>
    <recommendedName>
        <fullName evidence="2">PA14 domain-containing protein</fullName>
    </recommendedName>
</protein>
<feature type="compositionally biased region" description="Polar residues" evidence="1">
    <location>
        <begin position="1"/>
        <end position="10"/>
    </location>
</feature>
<feature type="region of interest" description="Disordered" evidence="1">
    <location>
        <begin position="112"/>
        <end position="132"/>
    </location>
</feature>
<evidence type="ECO:0000259" key="2">
    <source>
        <dbReference type="PROSITE" id="PS51820"/>
    </source>
</evidence>
<feature type="compositionally biased region" description="Polar residues" evidence="1">
    <location>
        <begin position="233"/>
        <end position="253"/>
    </location>
</feature>
<feature type="compositionally biased region" description="Low complexity" evidence="1">
    <location>
        <begin position="11"/>
        <end position="40"/>
    </location>
</feature>
<evidence type="ECO:0000313" key="3">
    <source>
        <dbReference type="EMBL" id="KAF9140375.1"/>
    </source>
</evidence>
<dbReference type="EMBL" id="JAAAUQ010001310">
    <property type="protein sequence ID" value="KAF9140375.1"/>
    <property type="molecule type" value="Genomic_DNA"/>
</dbReference>
<accession>A0A9P5V6N1</accession>
<dbReference type="InterPro" id="IPR011658">
    <property type="entry name" value="PA14_dom"/>
</dbReference>
<dbReference type="PROSITE" id="PS51820">
    <property type="entry name" value="PA14"/>
    <property type="match status" value="1"/>
</dbReference>
<feature type="compositionally biased region" description="Polar residues" evidence="1">
    <location>
        <begin position="172"/>
        <end position="184"/>
    </location>
</feature>
<name>A0A9P5V6N1_9FUNG</name>
<feature type="region of interest" description="Disordered" evidence="1">
    <location>
        <begin position="415"/>
        <end position="458"/>
    </location>
</feature>
<organism evidence="3 4">
    <name type="scientific">Linnemannia schmuckeri</name>
    <dbReference type="NCBI Taxonomy" id="64567"/>
    <lineage>
        <taxon>Eukaryota</taxon>
        <taxon>Fungi</taxon>
        <taxon>Fungi incertae sedis</taxon>
        <taxon>Mucoromycota</taxon>
        <taxon>Mortierellomycotina</taxon>
        <taxon>Mortierellomycetes</taxon>
        <taxon>Mortierellales</taxon>
        <taxon>Mortierellaceae</taxon>
        <taxon>Linnemannia</taxon>
    </lineage>
</organism>
<evidence type="ECO:0000256" key="1">
    <source>
        <dbReference type="SAM" id="MobiDB-lite"/>
    </source>
</evidence>
<dbReference type="Pfam" id="PF07691">
    <property type="entry name" value="PA14"/>
    <property type="match status" value="1"/>
</dbReference>
<sequence length="499" mass="54564">MSALTNAQQHSIDSSASSPSSPSALSISSRRNSSSSSASRQQQGAEEMMMFASPDYRKSLAMSVQSDAAVDVSGGHSARGSSVFVSDAPQYSNLLRDATWMIEQQHLQDGNVASSHNRVSHSSEDSQKASSVINKGSGEYVSSLSSTVTSSAGTTRYAINPSPSEAGPANAPTPSSSIKGTMTRSRSRRFSAPGSQYSGHGSISSISRSSVLSSSTYEPLATPSRMGGGDPAGSSTNPSSTLANSISSNQPQLQRDYRPGVVFEYYEGEWDWLPNFDEMRPDHVGIVGNFMIDDTTERDLFRPQVYTGPAGKRINGFGMDRHGPAEYQPRRPYKESGNFAVRFTTHMDIMQDGVYSFWLSSNDGSVLYISNTLVVENDGMHYSTEAEDIRMRNLLSEYGTDDDLSMMSERESACLSPTESRRSYGGFGQDWRQASSGHNQYQQSQQGQSSRHRVMSGDMGQMQLSTRELQVQMENAKTTIKDLEQTPFALIFERHVDQH</sequence>
<dbReference type="Proteomes" id="UP000748756">
    <property type="component" value="Unassembled WGS sequence"/>
</dbReference>
<feature type="compositionally biased region" description="Low complexity" evidence="1">
    <location>
        <begin position="435"/>
        <end position="449"/>
    </location>
</feature>
<dbReference type="InterPro" id="IPR037524">
    <property type="entry name" value="PA14/GLEYA"/>
</dbReference>
<evidence type="ECO:0000313" key="4">
    <source>
        <dbReference type="Proteomes" id="UP000748756"/>
    </source>
</evidence>
<dbReference type="OrthoDB" id="412914at2759"/>
<dbReference type="AlphaFoldDB" id="A0A9P5V6N1"/>
<dbReference type="SUPFAM" id="SSF56988">
    <property type="entry name" value="Anthrax protective antigen"/>
    <property type="match status" value="1"/>
</dbReference>
<keyword evidence="4" id="KW-1185">Reference proteome</keyword>